<gene>
    <name evidence="4" type="ORF">SLS63_012075</name>
</gene>
<dbReference type="Pfam" id="PF22664">
    <property type="entry name" value="TRI-like_N"/>
    <property type="match status" value="1"/>
</dbReference>
<dbReference type="EMBL" id="JAKNSF020000126">
    <property type="protein sequence ID" value="KAK7713553.1"/>
    <property type="molecule type" value="Genomic_DNA"/>
</dbReference>
<organism evidence="4 5">
    <name type="scientific">Diaporthe eres</name>
    <name type="common">Phomopsis oblonga</name>
    <dbReference type="NCBI Taxonomy" id="83184"/>
    <lineage>
        <taxon>Eukaryota</taxon>
        <taxon>Fungi</taxon>
        <taxon>Dikarya</taxon>
        <taxon>Ascomycota</taxon>
        <taxon>Pezizomycotina</taxon>
        <taxon>Sordariomycetes</taxon>
        <taxon>Sordariomycetidae</taxon>
        <taxon>Diaporthales</taxon>
        <taxon>Diaporthaceae</taxon>
        <taxon>Diaporthe</taxon>
        <taxon>Diaporthe eres species complex</taxon>
    </lineage>
</organism>
<feature type="domain" description="Trichothecene 3-O-acetyltransferase-like N-terminal" evidence="3">
    <location>
        <begin position="32"/>
        <end position="181"/>
    </location>
</feature>
<comment type="caution">
    <text evidence="4">The sequence shown here is derived from an EMBL/GenBank/DDBJ whole genome shotgun (WGS) entry which is preliminary data.</text>
</comment>
<evidence type="ECO:0000313" key="4">
    <source>
        <dbReference type="EMBL" id="KAK7713553.1"/>
    </source>
</evidence>
<proteinExistence type="predicted"/>
<reference evidence="4 5" key="1">
    <citation type="submission" date="2024-02" db="EMBL/GenBank/DDBJ databases">
        <title>De novo assembly and annotation of 12 fungi associated with fruit tree decline syndrome in Ontario, Canada.</title>
        <authorList>
            <person name="Sulman M."/>
            <person name="Ellouze W."/>
            <person name="Ilyukhin E."/>
        </authorList>
    </citation>
    <scope>NUCLEOTIDE SEQUENCE [LARGE SCALE GENOMIC DNA]</scope>
    <source>
        <strain evidence="4 5">M169</strain>
    </source>
</reference>
<dbReference type="Pfam" id="PF02458">
    <property type="entry name" value="Transferase"/>
    <property type="match status" value="1"/>
</dbReference>
<evidence type="ECO:0000259" key="3">
    <source>
        <dbReference type="Pfam" id="PF22664"/>
    </source>
</evidence>
<accession>A0ABR1NS89</accession>
<dbReference type="PANTHER" id="PTHR31642">
    <property type="entry name" value="TRICHOTHECENE 3-O-ACETYLTRANSFERASE"/>
    <property type="match status" value="1"/>
</dbReference>
<dbReference type="PANTHER" id="PTHR31642:SF310">
    <property type="entry name" value="FATTY ALCOHOL:CAFFEOYL-COA ACYLTRANSFERASE"/>
    <property type="match status" value="1"/>
</dbReference>
<dbReference type="Gene3D" id="3.30.559.10">
    <property type="entry name" value="Chloramphenicol acetyltransferase-like domain"/>
    <property type="match status" value="2"/>
</dbReference>
<dbReference type="InterPro" id="IPR054710">
    <property type="entry name" value="Tri101-like_N"/>
</dbReference>
<evidence type="ECO:0000256" key="1">
    <source>
        <dbReference type="ARBA" id="ARBA00022679"/>
    </source>
</evidence>
<protein>
    <recommendedName>
        <fullName evidence="3">Trichothecene 3-O-acetyltransferase-like N-terminal domain-containing protein</fullName>
    </recommendedName>
</protein>
<dbReference type="Proteomes" id="UP001430848">
    <property type="component" value="Unassembled WGS sequence"/>
</dbReference>
<keyword evidence="5" id="KW-1185">Reference proteome</keyword>
<evidence type="ECO:0000256" key="2">
    <source>
        <dbReference type="SAM" id="MobiDB-lite"/>
    </source>
</evidence>
<evidence type="ECO:0000313" key="5">
    <source>
        <dbReference type="Proteomes" id="UP001430848"/>
    </source>
</evidence>
<sequence length="501" mass="54827">MVLSPRPDQANGDMDEPVATPLSPMDNVMPRIYANFILTFHLKATHAFGPVHDILQKSLAQTCEKLPVFRSKVFAIPGDKVNPSTGRLAARRYEDWSPEVIYNDLSDSWPEYEDLLEDGLDQDLLEGQHLLPEAEFDWDFTSTGAPALVAQANYVKSGLLLAVGIFHPIIDGTSGSLLMKLWASNARALQGCGELGHALQVHPDSCDYSILSDIWAAEEKDRSATFEGASPQSWRLIGLLPPNVPAFNQLPSGSTPPVMQTNIFYMSAKAFDSLTSLCATEDTSYPHSLKVTANDALMALLWRCIVRARAEAAGPSSHEYAADSISLLDTTLDGRALIGDPLPWSYMGTVVFIATTSMQVGDLISDATGLPTIARTIRESLTSIDREKALQAFGIASNLPDYEESLRYPFATFEGAEVCITSWVGLSAFDISFGDKLFLGNGRPDLIRPPTREFDAICRRCVVLPMQASGGFEVLVSLIKEEMEILETDAEFAEYFKVVGT</sequence>
<dbReference type="InterPro" id="IPR050317">
    <property type="entry name" value="Plant_Fungal_Acyltransferase"/>
</dbReference>
<feature type="region of interest" description="Disordered" evidence="2">
    <location>
        <begin position="1"/>
        <end position="22"/>
    </location>
</feature>
<keyword evidence="1" id="KW-0808">Transferase</keyword>
<dbReference type="InterPro" id="IPR023213">
    <property type="entry name" value="CAT-like_dom_sf"/>
</dbReference>
<name>A0ABR1NS89_DIAER</name>